<keyword evidence="15" id="KW-0131">Cell cycle</keyword>
<comment type="subcellular location">
    <subcellularLocation>
        <location evidence="3">Chromosome</location>
        <location evidence="3">Centromere</location>
        <location evidence="3">Kinetochore</location>
    </subcellularLocation>
    <subcellularLocation>
        <location evidence="2">Cytoplasm</location>
        <location evidence="2">Cytoskeleton</location>
        <location evidence="2">Spindle</location>
    </subcellularLocation>
    <subcellularLocation>
        <location evidence="1">Nucleus</location>
    </subcellularLocation>
</comment>
<name>A0A4P9Z9F0_9ASCO</name>
<dbReference type="GO" id="GO:0005876">
    <property type="term" value="C:spindle microtubule"/>
    <property type="evidence" value="ECO:0007669"/>
    <property type="project" value="InterPro"/>
</dbReference>
<dbReference type="AlphaFoldDB" id="A0A4P9Z9F0"/>
<evidence type="ECO:0000313" key="21">
    <source>
        <dbReference type="Proteomes" id="UP000268321"/>
    </source>
</evidence>
<evidence type="ECO:0000256" key="5">
    <source>
        <dbReference type="ARBA" id="ARBA00022454"/>
    </source>
</evidence>
<evidence type="ECO:0000256" key="17">
    <source>
        <dbReference type="ARBA" id="ARBA00044112"/>
    </source>
</evidence>
<dbReference type="EMBL" id="ML004491">
    <property type="protein sequence ID" value="RKP29367.1"/>
    <property type="molecule type" value="Genomic_DNA"/>
</dbReference>
<feature type="non-terminal residue" evidence="20">
    <location>
        <position position="192"/>
    </location>
</feature>
<dbReference type="OrthoDB" id="10016597at2759"/>
<evidence type="ECO:0000256" key="10">
    <source>
        <dbReference type="ARBA" id="ARBA00022829"/>
    </source>
</evidence>
<dbReference type="GO" id="GO:0008608">
    <property type="term" value="P:attachment of spindle microtubules to kinetochore"/>
    <property type="evidence" value="ECO:0007669"/>
    <property type="project" value="InterPro"/>
</dbReference>
<sequence length="192" mass="21528">EEIISSIESLCRSINAIELSRPGIFCNAMIVRPELTSLVRDATQSEERLYRISRVLGPSGITVLNESSNKRQPGVQLDVMFTKLQPQRVDGQSSYYTVTDHEGKAAVPTPRLVNQAQFLSDVMSLPTKRNIATQYSLIPARAIQSDDPIEMCNAILSIDESLSHMKGMYLAKSKARRLKSEYEQLQRDLQAL</sequence>
<keyword evidence="12" id="KW-0175">Coiled coil</keyword>
<evidence type="ECO:0000256" key="15">
    <source>
        <dbReference type="ARBA" id="ARBA00023306"/>
    </source>
</evidence>
<dbReference type="InterPro" id="IPR013966">
    <property type="entry name" value="Spc34"/>
</dbReference>
<evidence type="ECO:0000256" key="14">
    <source>
        <dbReference type="ARBA" id="ARBA00023242"/>
    </source>
</evidence>
<evidence type="ECO:0000256" key="11">
    <source>
        <dbReference type="ARBA" id="ARBA00022838"/>
    </source>
</evidence>
<evidence type="ECO:0000313" key="19">
    <source>
        <dbReference type="EMBL" id="RKP28328.1"/>
    </source>
</evidence>
<dbReference type="EMBL" id="ML004903">
    <property type="protein sequence ID" value="RKP28328.1"/>
    <property type="molecule type" value="Genomic_DNA"/>
</dbReference>
<evidence type="ECO:0000256" key="18">
    <source>
        <dbReference type="ARBA" id="ARBA00044346"/>
    </source>
</evidence>
<evidence type="ECO:0000313" key="20">
    <source>
        <dbReference type="EMBL" id="RKP29367.1"/>
    </source>
</evidence>
<keyword evidence="11" id="KW-0995">Kinetochore</keyword>
<evidence type="ECO:0000256" key="1">
    <source>
        <dbReference type="ARBA" id="ARBA00004123"/>
    </source>
</evidence>
<evidence type="ECO:0000256" key="6">
    <source>
        <dbReference type="ARBA" id="ARBA00022490"/>
    </source>
</evidence>
<gene>
    <name evidence="20" type="ORF">METBISCDRAFT_6310</name>
    <name evidence="19" type="ORF">METBISCDRAFT_9061</name>
</gene>
<evidence type="ECO:0000256" key="12">
    <source>
        <dbReference type="ARBA" id="ARBA00023054"/>
    </source>
</evidence>
<evidence type="ECO:0000256" key="16">
    <source>
        <dbReference type="ARBA" id="ARBA00023328"/>
    </source>
</evidence>
<organism evidence="20 21">
    <name type="scientific">Metschnikowia bicuspidata</name>
    <dbReference type="NCBI Taxonomy" id="27322"/>
    <lineage>
        <taxon>Eukaryota</taxon>
        <taxon>Fungi</taxon>
        <taxon>Dikarya</taxon>
        <taxon>Ascomycota</taxon>
        <taxon>Saccharomycotina</taxon>
        <taxon>Pichiomycetes</taxon>
        <taxon>Metschnikowiaceae</taxon>
        <taxon>Metschnikowia</taxon>
    </lineage>
</organism>
<proteinExistence type="inferred from homology"/>
<keyword evidence="6" id="KW-0963">Cytoplasm</keyword>
<keyword evidence="9" id="KW-0498">Mitosis</keyword>
<keyword evidence="10" id="KW-0159">Chromosome partition</keyword>
<evidence type="ECO:0000256" key="3">
    <source>
        <dbReference type="ARBA" id="ARBA00004629"/>
    </source>
</evidence>
<dbReference type="GO" id="GO:0051301">
    <property type="term" value="P:cell division"/>
    <property type="evidence" value="ECO:0007669"/>
    <property type="project" value="UniProtKB-KW"/>
</dbReference>
<evidence type="ECO:0000256" key="2">
    <source>
        <dbReference type="ARBA" id="ARBA00004186"/>
    </source>
</evidence>
<comment type="similarity">
    <text evidence="4">Belongs to the DASH complex SPC34 family.</text>
</comment>
<keyword evidence="14" id="KW-0539">Nucleus</keyword>
<keyword evidence="5" id="KW-0158">Chromosome</keyword>
<evidence type="ECO:0000256" key="9">
    <source>
        <dbReference type="ARBA" id="ARBA00022776"/>
    </source>
</evidence>
<evidence type="ECO:0000256" key="13">
    <source>
        <dbReference type="ARBA" id="ARBA00023212"/>
    </source>
</evidence>
<reference evidence="20" key="2">
    <citation type="submission" date="2018-08" db="EMBL/GenBank/DDBJ databases">
        <title>Leveraging single-cell genomics to expand the Fungal Tree of Life.</title>
        <authorList>
            <consortium name="DOE Joint Genome Institute"/>
            <person name="Ahrendt S.R."/>
            <person name="Quandt C.A."/>
            <person name="Ciobanu D."/>
            <person name="Clum A."/>
            <person name="Salamov A."/>
            <person name="Andreopoulos B."/>
            <person name="Cheng J.-F."/>
            <person name="Woyke T."/>
            <person name="Pelin A."/>
            <person name="Henrissat B."/>
            <person name="Reynolds N."/>
            <person name="Benny G.L."/>
            <person name="Smith M.E."/>
            <person name="James T.Y."/>
            <person name="Grigoriev I.V."/>
        </authorList>
    </citation>
    <scope>NUCLEOTIDE SEQUENCE</scope>
    <source>
        <strain evidence="20">Baker2002</strain>
    </source>
</reference>
<keyword evidence="8" id="KW-0493">Microtubule</keyword>
<dbReference type="Pfam" id="PF08657">
    <property type="entry name" value="DASH_Spc34"/>
    <property type="match status" value="1"/>
</dbReference>
<keyword evidence="16" id="KW-0137">Centromere</keyword>
<keyword evidence="7" id="KW-0132">Cell division</keyword>
<protein>
    <recommendedName>
        <fullName evidence="17">DASH complex subunit SPC34</fullName>
    </recommendedName>
    <alternativeName>
        <fullName evidence="18">Outer kinetochore protein SPC34</fullName>
    </alternativeName>
</protein>
<dbReference type="Proteomes" id="UP000268321">
    <property type="component" value="Unassembled WGS sequence"/>
</dbReference>
<dbReference type="GO" id="GO:0042729">
    <property type="term" value="C:DASH complex"/>
    <property type="evidence" value="ECO:0007669"/>
    <property type="project" value="InterPro"/>
</dbReference>
<evidence type="ECO:0000256" key="7">
    <source>
        <dbReference type="ARBA" id="ARBA00022618"/>
    </source>
</evidence>
<evidence type="ECO:0000256" key="8">
    <source>
        <dbReference type="ARBA" id="ARBA00022701"/>
    </source>
</evidence>
<keyword evidence="13" id="KW-0206">Cytoskeleton</keyword>
<accession>A0A4P9Z9F0</accession>
<evidence type="ECO:0000256" key="4">
    <source>
        <dbReference type="ARBA" id="ARBA00008491"/>
    </source>
</evidence>
<feature type="non-terminal residue" evidence="20">
    <location>
        <position position="1"/>
    </location>
</feature>
<keyword evidence="21" id="KW-1185">Reference proteome</keyword>
<reference evidence="21" key="1">
    <citation type="journal article" date="2018" name="Nat. Microbiol.">
        <title>Leveraging single-cell genomics to expand the fungal tree of life.</title>
        <authorList>
            <person name="Ahrendt S.R."/>
            <person name="Quandt C.A."/>
            <person name="Ciobanu D."/>
            <person name="Clum A."/>
            <person name="Salamov A."/>
            <person name="Andreopoulos B."/>
            <person name="Cheng J.F."/>
            <person name="Woyke T."/>
            <person name="Pelin A."/>
            <person name="Henrissat B."/>
            <person name="Reynolds N.K."/>
            <person name="Benny G.L."/>
            <person name="Smith M.E."/>
            <person name="James T.Y."/>
            <person name="Grigoriev I.V."/>
        </authorList>
    </citation>
    <scope>NUCLEOTIDE SEQUENCE [LARGE SCALE GENOMIC DNA]</scope>
    <source>
        <strain evidence="21">Baker2002</strain>
    </source>
</reference>